<dbReference type="EMBL" id="FWZT01000008">
    <property type="protein sequence ID" value="SMF25402.1"/>
    <property type="molecule type" value="Genomic_DNA"/>
</dbReference>
<dbReference type="Proteomes" id="UP000192907">
    <property type="component" value="Unassembled WGS sequence"/>
</dbReference>
<proteinExistence type="predicted"/>
<gene>
    <name evidence="1" type="ORF">SAMN06296036_10867</name>
</gene>
<evidence type="ECO:0000313" key="1">
    <source>
        <dbReference type="EMBL" id="SMF25402.1"/>
    </source>
</evidence>
<organism evidence="1 2">
    <name type="scientific">Pseudobacteriovorax antillogorgiicola</name>
    <dbReference type="NCBI Taxonomy" id="1513793"/>
    <lineage>
        <taxon>Bacteria</taxon>
        <taxon>Pseudomonadati</taxon>
        <taxon>Bdellovibrionota</taxon>
        <taxon>Oligoflexia</taxon>
        <taxon>Oligoflexales</taxon>
        <taxon>Pseudobacteriovoracaceae</taxon>
        <taxon>Pseudobacteriovorax</taxon>
    </lineage>
</organism>
<reference evidence="2" key="1">
    <citation type="submission" date="2017-04" db="EMBL/GenBank/DDBJ databases">
        <authorList>
            <person name="Varghese N."/>
            <person name="Submissions S."/>
        </authorList>
    </citation>
    <scope>NUCLEOTIDE SEQUENCE [LARGE SCALE GENOMIC DNA]</scope>
    <source>
        <strain evidence="2">RKEM611</strain>
    </source>
</reference>
<dbReference type="STRING" id="1513793.SAMN06296036_10867"/>
<name>A0A1Y6BSA5_9BACT</name>
<accession>A0A1Y6BSA5</accession>
<sequence>MINPKYPKRWPHEYGLHQEQISEKFMKQLFYPFFYQLSWRRRKRALK</sequence>
<dbReference type="AlphaFoldDB" id="A0A1Y6BSA5"/>
<evidence type="ECO:0000313" key="2">
    <source>
        <dbReference type="Proteomes" id="UP000192907"/>
    </source>
</evidence>
<keyword evidence="2" id="KW-1185">Reference proteome</keyword>
<protein>
    <submittedName>
        <fullName evidence="1">Uncharacterized protein</fullName>
    </submittedName>
</protein>